<dbReference type="CDD" id="cd00088">
    <property type="entry name" value="HPT"/>
    <property type="match status" value="1"/>
</dbReference>
<sequence>MTDDNTFSDLPMLELFRGEIEQQTAVLTDGLLSLEKGKANEKTIEPLMRAAHSIKGAARIVDRNVIVDVAHVVEDFFVKAQELHVLVTEQHVDVLLKTVDLISKLAMTYEQDDDISVLKCTQCDAIKFEMESLISKLQTSEVEYIRSDQTDNLSERRDDLDAEILPVCYIDTKKPTKTGDRDQDRTLRISSERLDQLIALTGEYMVQAKWLRPFTRSLQRQKRDQWELASMVDFLMEELINRRADKSVIQKINEIRQHALATRNSAAERAAELEAYDVKAESLASRLHGQVIACRMRPFKDGVNTLPRIIRDVARSLGKDVSLDMDGLDTKVDRDVLERIEAPLSHLLNNAIDHGIEDPETREAIGKPREGRLILSAYHQGGMLYISLSDDGKGIDFSQLKEKIVAKKLAKREVVDQLSEQELTEFMFLPGFSTKNEVSSLSGRGVGLDIVRDVMQAMGGGIELESVPGQGTQFKMRLPLTLSVVPSLLVKISGEPYAFPLARIDTVIQLSLGETYQKNNQQYAIIEGIETLLVSAESILDIENKQSMSRVLSVLVVASQELNLGVVVEQFLVEKELVVKRLPAQLGTVQDIAAAAFMEEDGSPILIINVDDIIQTTRNIIETGEAIILGKNESKDKSPYKKRILVVDDSITVREIERKLLLASGYDVEVAVDGLAGWNAVRKSVFDIVITDLDMPRMNGFQLTKLIKTDPALSNIPVMIVSYKDKIEDKDRALTLGADYFLEKANFHDDALCNAVGSLLEK</sequence>
<dbReference type="Pfam" id="PF01584">
    <property type="entry name" value="CheW"/>
    <property type="match status" value="1"/>
</dbReference>
<dbReference type="InterPro" id="IPR036641">
    <property type="entry name" value="HPT_dom_sf"/>
</dbReference>
<dbReference type="InterPro" id="IPR051315">
    <property type="entry name" value="Bact_Chemotaxis_CheA"/>
</dbReference>
<feature type="domain" description="Response regulatory" evidence="7">
    <location>
        <begin position="643"/>
        <end position="759"/>
    </location>
</feature>
<dbReference type="Pfam" id="PF00072">
    <property type="entry name" value="Response_reg"/>
    <property type="match status" value="1"/>
</dbReference>
<protein>
    <recommendedName>
        <fullName evidence="2">histidine kinase</fullName>
        <ecNumber evidence="2">2.7.13.3</ecNumber>
    </recommendedName>
</protein>
<dbReference type="InterPro" id="IPR008207">
    <property type="entry name" value="Sig_transdc_His_kin_Hpt_dom"/>
</dbReference>
<feature type="domain" description="HPt" evidence="9">
    <location>
        <begin position="5"/>
        <end position="109"/>
    </location>
</feature>
<dbReference type="PROSITE" id="PS50110">
    <property type="entry name" value="RESPONSE_REGULATORY"/>
    <property type="match status" value="1"/>
</dbReference>
<feature type="domain" description="CheW-like" evidence="8">
    <location>
        <begin position="484"/>
        <end position="619"/>
    </location>
</feature>
<dbReference type="PROSITE" id="PS50894">
    <property type="entry name" value="HPT"/>
    <property type="match status" value="1"/>
</dbReference>
<reference evidence="10" key="1">
    <citation type="submission" date="2018-06" db="EMBL/GenBank/DDBJ databases">
        <authorList>
            <person name="Zhirakovskaya E."/>
        </authorList>
    </citation>
    <scope>NUCLEOTIDE SEQUENCE</scope>
</reference>
<accession>A0A3B0ZF79</accession>
<dbReference type="Pfam" id="PF02518">
    <property type="entry name" value="HATPase_c"/>
    <property type="match status" value="1"/>
</dbReference>
<dbReference type="GO" id="GO:0004673">
    <property type="term" value="F:protein histidine kinase activity"/>
    <property type="evidence" value="ECO:0007669"/>
    <property type="project" value="UniProtKB-EC"/>
</dbReference>
<dbReference type="PRINTS" id="PR00344">
    <property type="entry name" value="BCTRLSENSOR"/>
</dbReference>
<dbReference type="PANTHER" id="PTHR43395">
    <property type="entry name" value="SENSOR HISTIDINE KINASE CHEA"/>
    <property type="match status" value="1"/>
</dbReference>
<dbReference type="Pfam" id="PF01627">
    <property type="entry name" value="Hpt"/>
    <property type="match status" value="1"/>
</dbReference>
<dbReference type="EC" id="2.7.13.3" evidence="2"/>
<dbReference type="Gene3D" id="3.30.565.10">
    <property type="entry name" value="Histidine kinase-like ATPase, C-terminal domain"/>
    <property type="match status" value="1"/>
</dbReference>
<organism evidence="10">
    <name type="scientific">hydrothermal vent metagenome</name>
    <dbReference type="NCBI Taxonomy" id="652676"/>
    <lineage>
        <taxon>unclassified sequences</taxon>
        <taxon>metagenomes</taxon>
        <taxon>ecological metagenomes</taxon>
    </lineage>
</organism>
<feature type="domain" description="Histidine kinase" evidence="6">
    <location>
        <begin position="303"/>
        <end position="482"/>
    </location>
</feature>
<dbReference type="FunFam" id="3.30.565.10:FF:000016">
    <property type="entry name" value="Chemotaxis protein CheA, putative"/>
    <property type="match status" value="1"/>
</dbReference>
<keyword evidence="3" id="KW-0597">Phosphoprotein</keyword>
<dbReference type="InterPro" id="IPR004358">
    <property type="entry name" value="Sig_transdc_His_kin-like_C"/>
</dbReference>
<dbReference type="InterPro" id="IPR002545">
    <property type="entry name" value="CheW-lke_dom"/>
</dbReference>
<dbReference type="InterPro" id="IPR036890">
    <property type="entry name" value="HATPase_C_sf"/>
</dbReference>
<dbReference type="GO" id="GO:0006935">
    <property type="term" value="P:chemotaxis"/>
    <property type="evidence" value="ECO:0007669"/>
    <property type="project" value="InterPro"/>
</dbReference>
<dbReference type="Gene3D" id="3.40.50.2300">
    <property type="match status" value="1"/>
</dbReference>
<keyword evidence="5 10" id="KW-0418">Kinase</keyword>
<dbReference type="InterPro" id="IPR011006">
    <property type="entry name" value="CheY-like_superfamily"/>
</dbReference>
<keyword evidence="4" id="KW-0808">Transferase</keyword>
<dbReference type="SUPFAM" id="SSF52172">
    <property type="entry name" value="CheY-like"/>
    <property type="match status" value="1"/>
</dbReference>
<evidence type="ECO:0000259" key="6">
    <source>
        <dbReference type="PROSITE" id="PS50109"/>
    </source>
</evidence>
<dbReference type="EMBL" id="UOFO01000129">
    <property type="protein sequence ID" value="VAW87700.1"/>
    <property type="molecule type" value="Genomic_DNA"/>
</dbReference>
<dbReference type="PANTHER" id="PTHR43395:SF1">
    <property type="entry name" value="CHEMOTAXIS PROTEIN CHEA"/>
    <property type="match status" value="1"/>
</dbReference>
<dbReference type="PROSITE" id="PS50851">
    <property type="entry name" value="CHEW"/>
    <property type="match status" value="1"/>
</dbReference>
<dbReference type="GO" id="GO:0000160">
    <property type="term" value="P:phosphorelay signal transduction system"/>
    <property type="evidence" value="ECO:0007669"/>
    <property type="project" value="InterPro"/>
</dbReference>
<dbReference type="SUPFAM" id="SSF47226">
    <property type="entry name" value="Histidine-containing phosphotransfer domain, HPT domain"/>
    <property type="match status" value="1"/>
</dbReference>
<dbReference type="SMART" id="SM00448">
    <property type="entry name" value="REC"/>
    <property type="match status" value="1"/>
</dbReference>
<dbReference type="InterPro" id="IPR001789">
    <property type="entry name" value="Sig_transdc_resp-reg_receiver"/>
</dbReference>
<dbReference type="Gene3D" id="2.30.30.40">
    <property type="entry name" value="SH3 Domains"/>
    <property type="match status" value="1"/>
</dbReference>
<dbReference type="InterPro" id="IPR005467">
    <property type="entry name" value="His_kinase_dom"/>
</dbReference>
<proteinExistence type="predicted"/>
<dbReference type="SUPFAM" id="SSF50341">
    <property type="entry name" value="CheW-like"/>
    <property type="match status" value="1"/>
</dbReference>
<evidence type="ECO:0000256" key="3">
    <source>
        <dbReference type="ARBA" id="ARBA00022553"/>
    </source>
</evidence>
<evidence type="ECO:0000256" key="1">
    <source>
        <dbReference type="ARBA" id="ARBA00000085"/>
    </source>
</evidence>
<evidence type="ECO:0000256" key="4">
    <source>
        <dbReference type="ARBA" id="ARBA00022679"/>
    </source>
</evidence>
<dbReference type="SMART" id="SM00073">
    <property type="entry name" value="HPT"/>
    <property type="match status" value="1"/>
</dbReference>
<evidence type="ECO:0000256" key="5">
    <source>
        <dbReference type="ARBA" id="ARBA00022777"/>
    </source>
</evidence>
<evidence type="ECO:0000259" key="8">
    <source>
        <dbReference type="PROSITE" id="PS50851"/>
    </source>
</evidence>
<name>A0A3B0ZF79_9ZZZZ</name>
<dbReference type="InterPro" id="IPR003594">
    <property type="entry name" value="HATPase_dom"/>
</dbReference>
<evidence type="ECO:0000313" key="10">
    <source>
        <dbReference type="EMBL" id="VAW87700.1"/>
    </source>
</evidence>
<dbReference type="SMART" id="SM00387">
    <property type="entry name" value="HATPase_c"/>
    <property type="match status" value="1"/>
</dbReference>
<dbReference type="AlphaFoldDB" id="A0A3B0ZF79"/>
<dbReference type="SMART" id="SM00260">
    <property type="entry name" value="CheW"/>
    <property type="match status" value="1"/>
</dbReference>
<dbReference type="PROSITE" id="PS50109">
    <property type="entry name" value="HIS_KIN"/>
    <property type="match status" value="1"/>
</dbReference>
<comment type="catalytic activity">
    <reaction evidence="1">
        <text>ATP + protein L-histidine = ADP + protein N-phospho-L-histidine.</text>
        <dbReference type="EC" id="2.7.13.3"/>
    </reaction>
</comment>
<dbReference type="InterPro" id="IPR036061">
    <property type="entry name" value="CheW-like_dom_sf"/>
</dbReference>
<evidence type="ECO:0000256" key="2">
    <source>
        <dbReference type="ARBA" id="ARBA00012438"/>
    </source>
</evidence>
<dbReference type="SUPFAM" id="SSF55874">
    <property type="entry name" value="ATPase domain of HSP90 chaperone/DNA topoisomerase II/histidine kinase"/>
    <property type="match status" value="1"/>
</dbReference>
<dbReference type="Gene3D" id="1.20.120.160">
    <property type="entry name" value="HPT domain"/>
    <property type="match status" value="1"/>
</dbReference>
<evidence type="ECO:0000259" key="7">
    <source>
        <dbReference type="PROSITE" id="PS50110"/>
    </source>
</evidence>
<gene>
    <name evidence="10" type="ORF">MNBD_GAMMA16-1288</name>
</gene>
<evidence type="ECO:0000259" key="9">
    <source>
        <dbReference type="PROSITE" id="PS50894"/>
    </source>
</evidence>